<protein>
    <submittedName>
        <fullName evidence="7">Peptidase S49</fullName>
    </submittedName>
</protein>
<dbReference type="GO" id="GO:0098046">
    <property type="term" value="C:type V protein secretion system complex"/>
    <property type="evidence" value="ECO:0007669"/>
    <property type="project" value="TreeGrafter"/>
</dbReference>
<feature type="signal peptide" evidence="4">
    <location>
        <begin position="1"/>
        <end position="25"/>
    </location>
</feature>
<dbReference type="PANTHER" id="PTHR34597:SF3">
    <property type="entry name" value="OUTER MEMBRANE TRANSPORTER CDIB"/>
    <property type="match status" value="1"/>
</dbReference>
<dbReference type="InterPro" id="IPR051544">
    <property type="entry name" value="TPS_OM_transporter"/>
</dbReference>
<comment type="caution">
    <text evidence="7">The sequence shown here is derived from an EMBL/GenBank/DDBJ whole genome shotgun (WGS) entry which is preliminary data.</text>
</comment>
<feature type="domain" description="Haemolysin activator HlyB C-terminal" evidence="5">
    <location>
        <begin position="210"/>
        <end position="520"/>
    </location>
</feature>
<keyword evidence="1" id="KW-0472">Membrane</keyword>
<evidence type="ECO:0000256" key="4">
    <source>
        <dbReference type="SAM" id="SignalP"/>
    </source>
</evidence>
<dbReference type="PANTHER" id="PTHR34597">
    <property type="entry name" value="SLR1661 PROTEIN"/>
    <property type="match status" value="1"/>
</dbReference>
<dbReference type="Gene3D" id="3.10.20.310">
    <property type="entry name" value="membrane protein fhac"/>
    <property type="match status" value="1"/>
</dbReference>
<evidence type="ECO:0000313" key="8">
    <source>
        <dbReference type="Proteomes" id="UP000187194"/>
    </source>
</evidence>
<dbReference type="InterPro" id="IPR027282">
    <property type="entry name" value="TPS"/>
</dbReference>
<reference evidence="7 8" key="1">
    <citation type="submission" date="2017-01" db="EMBL/GenBank/DDBJ databases">
        <title>Phylogeographic, genomic and meropenem susceptibility analysis of Burkholderia ubonensis.</title>
        <authorList>
            <person name="Price E.P."/>
            <person name="Sarovich D.S."/>
            <person name="Webb J.R."/>
            <person name="Hall C.M."/>
            <person name="Sahl J.W."/>
            <person name="Kaestli M."/>
            <person name="Mayo M."/>
            <person name="Harrington G."/>
            <person name="Baker A.L."/>
            <person name="Sidak-Loftis L.C."/>
            <person name="Lummis M."/>
            <person name="Schupp J.M."/>
            <person name="Gillece J.D."/>
            <person name="Tuanyok A."/>
            <person name="Warner J."/>
            <person name="Busch J.D."/>
            <person name="Keim P."/>
            <person name="Currie B.J."/>
            <person name="Wagner D.M."/>
        </authorList>
    </citation>
    <scope>NUCLEOTIDE SEQUENCE [LARGE SCALE GENOMIC DNA]</scope>
    <source>
        <strain evidence="7 8">A21</strain>
    </source>
</reference>
<sequence length="556" mass="60505">MTLSTRAARALCAVNLLWHGLAAHAQSIHPAAPLSDATRSQQQQLDRLRQQYLAQPDVLAARTNGASDRLQLPEEQPCFMIRSVEWRGADAFPWLTSGAGLEGQCIGQQGVRLLREWANQRLAAHGYVTSLASLPAQDLSGGHLVVEIMSGRIGRIRDDAGRIGWTPLLFPHGPHARLNVRDLDQALENVRCLPGQGATAFDLVPGAALGDTDIVVRHPDDARRLRVVATADNAGLDATGRNQLGVIVSLDSPLHLYDQLLVTYNTDAAFRDKARGAQSKSVAWNVPIGYASFTVGASEWTSRQTLADYGGLVYANRARRIEAAVGYVPYRSSHGKSTLRFRLARRDDRAWLDDAELMVQKHDLMTYDLSAAHREKLAHATLDAAIGLRGSLPGLSRFPGYVKDRSRWNGRYRIVTFSAGLDTLFSIGARRYGYRGTLLLQRTPDATPSTEFMQIGGRYTVRGFDGDNAPSGKNGWLLRNEWATALAGQEVYAALDAGGVSCDAYNGRCVLAGAALGVRGGYRGFGFDVALGVPLRKPAPMHTASPTLDLQLTSRF</sequence>
<dbReference type="Pfam" id="PF08479">
    <property type="entry name" value="POTRA_2"/>
    <property type="match status" value="1"/>
</dbReference>
<dbReference type="InterPro" id="IPR005565">
    <property type="entry name" value="Hemolysn_activator_HlyB_C"/>
</dbReference>
<dbReference type="Proteomes" id="UP000187194">
    <property type="component" value="Unassembled WGS sequence"/>
</dbReference>
<name>A0A1R1J9G7_9BURK</name>
<keyword evidence="4" id="KW-0732">Signal</keyword>
<keyword evidence="1" id="KW-1134">Transmembrane beta strand</keyword>
<dbReference type="Gene3D" id="2.40.160.50">
    <property type="entry name" value="membrane protein fhac: a member of the omp85/tpsb transporter family"/>
    <property type="match status" value="1"/>
</dbReference>
<accession>A0A1R1J9G7</accession>
<evidence type="ECO:0000256" key="3">
    <source>
        <dbReference type="ARBA" id="ARBA00023237"/>
    </source>
</evidence>
<dbReference type="RefSeq" id="WP_076478862.1">
    <property type="nucleotide sequence ID" value="NZ_MTJZ01000023.1"/>
</dbReference>
<keyword evidence="2" id="KW-0812">Transmembrane</keyword>
<keyword evidence="3" id="KW-0998">Cell outer membrane</keyword>
<dbReference type="PIRSF" id="PIRSF029745">
    <property type="entry name" value="FhaC"/>
    <property type="match status" value="1"/>
</dbReference>
<dbReference type="GO" id="GO:0046819">
    <property type="term" value="P:protein secretion by the type V secretion system"/>
    <property type="evidence" value="ECO:0007669"/>
    <property type="project" value="TreeGrafter"/>
</dbReference>
<organism evidence="7 8">
    <name type="scientific">Burkholderia ubonensis</name>
    <dbReference type="NCBI Taxonomy" id="101571"/>
    <lineage>
        <taxon>Bacteria</taxon>
        <taxon>Pseudomonadati</taxon>
        <taxon>Pseudomonadota</taxon>
        <taxon>Betaproteobacteria</taxon>
        <taxon>Burkholderiales</taxon>
        <taxon>Burkholderiaceae</taxon>
        <taxon>Burkholderia</taxon>
        <taxon>Burkholderia cepacia complex</taxon>
    </lineage>
</organism>
<proteinExistence type="predicted"/>
<dbReference type="GO" id="GO:0008320">
    <property type="term" value="F:protein transmembrane transporter activity"/>
    <property type="evidence" value="ECO:0007669"/>
    <property type="project" value="TreeGrafter"/>
</dbReference>
<dbReference type="AlphaFoldDB" id="A0A1R1J9G7"/>
<evidence type="ECO:0000259" key="6">
    <source>
        <dbReference type="Pfam" id="PF08479"/>
    </source>
</evidence>
<dbReference type="Pfam" id="PF03865">
    <property type="entry name" value="ShlB"/>
    <property type="match status" value="1"/>
</dbReference>
<dbReference type="EMBL" id="MTJZ01000023">
    <property type="protein sequence ID" value="OMG71778.1"/>
    <property type="molecule type" value="Genomic_DNA"/>
</dbReference>
<feature type="domain" description="Polypeptide-transport-associated ShlB-type" evidence="6">
    <location>
        <begin position="79"/>
        <end position="151"/>
    </location>
</feature>
<evidence type="ECO:0000256" key="1">
    <source>
        <dbReference type="ARBA" id="ARBA00022452"/>
    </source>
</evidence>
<dbReference type="InterPro" id="IPR013686">
    <property type="entry name" value="Polypept-transport_assoc_ShlB"/>
</dbReference>
<evidence type="ECO:0000313" key="7">
    <source>
        <dbReference type="EMBL" id="OMG71778.1"/>
    </source>
</evidence>
<gene>
    <name evidence="7" type="ORF">BW685_19050</name>
</gene>
<feature type="chain" id="PRO_5013000545" evidence="4">
    <location>
        <begin position="26"/>
        <end position="556"/>
    </location>
</feature>
<evidence type="ECO:0000256" key="2">
    <source>
        <dbReference type="ARBA" id="ARBA00022692"/>
    </source>
</evidence>
<evidence type="ECO:0000259" key="5">
    <source>
        <dbReference type="Pfam" id="PF03865"/>
    </source>
</evidence>